<evidence type="ECO:0000259" key="1">
    <source>
        <dbReference type="Pfam" id="PF00293"/>
    </source>
</evidence>
<dbReference type="InterPro" id="IPR015797">
    <property type="entry name" value="NUDIX_hydrolase-like_dom_sf"/>
</dbReference>
<feature type="domain" description="Nudix hydrolase" evidence="1">
    <location>
        <begin position="13"/>
        <end position="123"/>
    </location>
</feature>
<accession>X1BIE4</accession>
<dbReference type="SUPFAM" id="SSF55811">
    <property type="entry name" value="Nudix"/>
    <property type="match status" value="1"/>
</dbReference>
<protein>
    <recommendedName>
        <fullName evidence="1">Nudix hydrolase domain-containing protein</fullName>
    </recommendedName>
</protein>
<dbReference type="InterPro" id="IPR000086">
    <property type="entry name" value="NUDIX_hydrolase_dom"/>
</dbReference>
<dbReference type="EMBL" id="BART01019742">
    <property type="protein sequence ID" value="GAG95684.1"/>
    <property type="molecule type" value="Genomic_DNA"/>
</dbReference>
<dbReference type="Pfam" id="PF00293">
    <property type="entry name" value="NUDIX"/>
    <property type="match status" value="1"/>
</dbReference>
<name>X1BIE4_9ZZZZ</name>
<dbReference type="AlphaFoldDB" id="X1BIE4"/>
<organism evidence="2">
    <name type="scientific">marine sediment metagenome</name>
    <dbReference type="NCBI Taxonomy" id="412755"/>
    <lineage>
        <taxon>unclassified sequences</taxon>
        <taxon>metagenomes</taxon>
        <taxon>ecological metagenomes</taxon>
    </lineage>
</organism>
<dbReference type="Gene3D" id="3.90.79.10">
    <property type="entry name" value="Nucleoside Triphosphate Pyrophosphohydrolase"/>
    <property type="match status" value="1"/>
</dbReference>
<sequence>MKLRTNAFDLWVFHRQDHSPEYLLYHTSQEKADTWFHGGRFWQIPGGFVQEEEELTDAFVRVMAESGLKPLVVWAAEHTYTYYNPRRKNIEIVPVFAAEVAGPKDVPISWEHSECGWFTAEECAKRLFFRGLIDGLESTRKYISEAANAPNNLQIL</sequence>
<gene>
    <name evidence="2" type="ORF">S01H4_36863</name>
</gene>
<comment type="caution">
    <text evidence="2">The sequence shown here is derived from an EMBL/GenBank/DDBJ whole genome shotgun (WGS) entry which is preliminary data.</text>
</comment>
<proteinExistence type="predicted"/>
<evidence type="ECO:0000313" key="2">
    <source>
        <dbReference type="EMBL" id="GAG95684.1"/>
    </source>
</evidence>
<reference evidence="2" key="1">
    <citation type="journal article" date="2014" name="Front. Microbiol.">
        <title>High frequency of phylogenetically diverse reductive dehalogenase-homologous genes in deep subseafloor sedimentary metagenomes.</title>
        <authorList>
            <person name="Kawai M."/>
            <person name="Futagami T."/>
            <person name="Toyoda A."/>
            <person name="Takaki Y."/>
            <person name="Nishi S."/>
            <person name="Hori S."/>
            <person name="Arai W."/>
            <person name="Tsubouchi T."/>
            <person name="Morono Y."/>
            <person name="Uchiyama I."/>
            <person name="Ito T."/>
            <person name="Fujiyama A."/>
            <person name="Inagaki F."/>
            <person name="Takami H."/>
        </authorList>
    </citation>
    <scope>NUCLEOTIDE SEQUENCE</scope>
    <source>
        <strain evidence="2">Expedition CK06-06</strain>
    </source>
</reference>